<dbReference type="EMBL" id="JBHUKU010000002">
    <property type="protein sequence ID" value="MFD2457210.1"/>
    <property type="molecule type" value="Genomic_DNA"/>
</dbReference>
<evidence type="ECO:0000256" key="1">
    <source>
        <dbReference type="SAM" id="Coils"/>
    </source>
</evidence>
<reference evidence="5" key="1">
    <citation type="journal article" date="2019" name="Int. J. Syst. Evol. Microbiol.">
        <title>The Global Catalogue of Microorganisms (GCM) 10K type strain sequencing project: providing services to taxonomists for standard genome sequencing and annotation.</title>
        <authorList>
            <consortium name="The Broad Institute Genomics Platform"/>
            <consortium name="The Broad Institute Genome Sequencing Center for Infectious Disease"/>
            <person name="Wu L."/>
            <person name="Ma J."/>
        </authorList>
    </citation>
    <scope>NUCLEOTIDE SEQUENCE [LARGE SCALE GENOMIC DNA]</scope>
    <source>
        <strain evidence="5">CGMCC 4.7643</strain>
    </source>
</reference>
<dbReference type="Pfam" id="PF03752">
    <property type="entry name" value="ALF"/>
    <property type="match status" value="2"/>
</dbReference>
<dbReference type="CDD" id="cd00081">
    <property type="entry name" value="Hint"/>
    <property type="match status" value="1"/>
</dbReference>
<dbReference type="PANTHER" id="PTHR23242">
    <property type="entry name" value="TRANSCRIPTION FACTOR HOXA13"/>
    <property type="match status" value="1"/>
</dbReference>
<dbReference type="NCBIfam" id="TIGR01443">
    <property type="entry name" value="intein_Cterm"/>
    <property type="match status" value="1"/>
</dbReference>
<dbReference type="SUPFAM" id="SSF51294">
    <property type="entry name" value="Hedgehog/intein (Hint) domain"/>
    <property type="match status" value="1"/>
</dbReference>
<organism evidence="4 5">
    <name type="scientific">Amycolatopsis samaneae</name>
    <dbReference type="NCBI Taxonomy" id="664691"/>
    <lineage>
        <taxon>Bacteria</taxon>
        <taxon>Bacillati</taxon>
        <taxon>Actinomycetota</taxon>
        <taxon>Actinomycetes</taxon>
        <taxon>Pseudonocardiales</taxon>
        <taxon>Pseudonocardiaceae</taxon>
        <taxon>Amycolatopsis</taxon>
    </lineage>
</organism>
<feature type="compositionally biased region" description="Basic and acidic residues" evidence="2">
    <location>
        <begin position="480"/>
        <end position="500"/>
    </location>
</feature>
<dbReference type="SMART" id="SM00306">
    <property type="entry name" value="HintN"/>
    <property type="match status" value="1"/>
</dbReference>
<dbReference type="InterPro" id="IPR028903">
    <property type="entry name" value="Tox-REase-7_dom"/>
</dbReference>
<feature type="coiled-coil region" evidence="1">
    <location>
        <begin position="339"/>
        <end position="408"/>
    </location>
</feature>
<name>A0ABW5G7Z8_9PSEU</name>
<dbReference type="Pfam" id="PF15649">
    <property type="entry name" value="Tox-REase-7"/>
    <property type="match status" value="1"/>
</dbReference>
<keyword evidence="5" id="KW-1185">Reference proteome</keyword>
<dbReference type="InterPro" id="IPR003587">
    <property type="entry name" value="Hint_dom_N"/>
</dbReference>
<feature type="region of interest" description="Disordered" evidence="2">
    <location>
        <begin position="480"/>
        <end position="529"/>
    </location>
</feature>
<dbReference type="PROSITE" id="PS50818">
    <property type="entry name" value="INTEIN_C_TER"/>
    <property type="match status" value="1"/>
</dbReference>
<dbReference type="Proteomes" id="UP001597419">
    <property type="component" value="Unassembled WGS sequence"/>
</dbReference>
<keyword evidence="1" id="KW-0175">Coiled coil</keyword>
<comment type="caution">
    <text evidence="4">The sequence shown here is derived from an EMBL/GenBank/DDBJ whole genome shotgun (WGS) entry which is preliminary data.</text>
</comment>
<protein>
    <submittedName>
        <fullName evidence="4">Polymorphic toxin-type HINT domain-containing protein</fullName>
    </submittedName>
</protein>
<dbReference type="Gene3D" id="2.170.16.10">
    <property type="entry name" value="Hedgehog/Intein (Hint) domain"/>
    <property type="match status" value="1"/>
</dbReference>
<feature type="compositionally biased region" description="Basic and acidic residues" evidence="2">
    <location>
        <begin position="66"/>
        <end position="76"/>
    </location>
</feature>
<feature type="region of interest" description="Disordered" evidence="2">
    <location>
        <begin position="40"/>
        <end position="76"/>
    </location>
</feature>
<sequence length="907" mass="96197">AAREARDAADSAAAHARAAAQAADDAAQAAWEADQAARLSQEAADAATESAKQAQDAVDAATRIAETSRKADTERLAEQQAAAIAAAQDAKQVEADKQAKAEWEAGQAAKLDAEVQRLLTEARDPATPKEKVVANGRKAAMRLARTGGPWAKAAAEAALIGGETDVRIYVTTDQLAAVERDDRASVSAIADTTPKIAQRQAAITALAGDTGQIKEFLRTRAYTGEFDDLLGQVREIMLAAKPGSNVRTEASKAIDTNTVEALREFVTVRQHQARTEDNRNEFRDVMACAAACPEVNAVAQAALEGPDSQLRRILDVEVPKARQRDADTAVHVAEIDGYLANASQSAATARVNAAQAQEAAAQARQAAEDAARYHDEAVRQAGLAKDYAKQAKESADRAQASADQAAASAKVARDAAAAANRAAESAARSVEQAVISAQKANDYANDARASAEKARAEAIAAGKSAAEAAADAAAAAKAAADKKLAEDQQRRATDEQRRQDQVNNPGGIGQPGTGVDDDHEVLPAGDDDVLRLDGGQQQVDEYHGAQRDANKSVIDWVVENGGQVILDIIGYTDAKKCFTEGDIVSCIFTALNAIGPLKAIAVAFKLPKAFAVAVKLVTGFGRFREVTAAARTLFERVGARLRDVFSRLRNPCSPNSFTPDTPVLMADGTHKAIRDVRIGDQVRARDPLSGRAGPRPVTNLITGEGVKNLVAVTVDGGGHTGTLQATDGHPFWVGDHQWRDAKDLKVGDRLYEPDGHWATVTATHHWTATQRVHNLTVDDLHTFYVLAADVAVLVHNSSGGAKICQLGQAGEAAVAKATGRSHYSGPAIRVNGRDRLPDFYDRANPFIGEAKNVAYQYLSTQLKDYMDLAGQLGVKLVLYVRAGGGTRLSKPLEDLRNQGKIIIQDII</sequence>
<dbReference type="InterPro" id="IPR036844">
    <property type="entry name" value="Hint_dom_sf"/>
</dbReference>
<accession>A0ABW5G7Z8</accession>
<proteinExistence type="predicted"/>
<evidence type="ECO:0000313" key="4">
    <source>
        <dbReference type="EMBL" id="MFD2457210.1"/>
    </source>
</evidence>
<dbReference type="Pfam" id="PF07591">
    <property type="entry name" value="PT-HINT"/>
    <property type="match status" value="1"/>
</dbReference>
<feature type="domain" description="Hint" evidence="3">
    <location>
        <begin position="654"/>
        <end position="754"/>
    </location>
</feature>
<dbReference type="RefSeq" id="WP_378273058.1">
    <property type="nucleotide sequence ID" value="NZ_JBHUKU010000002.1"/>
</dbReference>
<evidence type="ECO:0000256" key="2">
    <source>
        <dbReference type="SAM" id="MobiDB-lite"/>
    </source>
</evidence>
<dbReference type="InterPro" id="IPR030934">
    <property type="entry name" value="Intein_C"/>
</dbReference>
<feature type="non-terminal residue" evidence="4">
    <location>
        <position position="1"/>
    </location>
</feature>
<gene>
    <name evidence="4" type="ORF">ACFSYJ_01300</name>
</gene>
<dbReference type="PANTHER" id="PTHR23242:SF9">
    <property type="entry name" value="TRANSCRIPTION FACTOR HOXA13"/>
    <property type="match status" value="1"/>
</dbReference>
<evidence type="ECO:0000313" key="5">
    <source>
        <dbReference type="Proteomes" id="UP001597419"/>
    </source>
</evidence>
<evidence type="ECO:0000259" key="3">
    <source>
        <dbReference type="SMART" id="SM00306"/>
    </source>
</evidence>
<dbReference type="InterPro" id="IPR005506">
    <property type="entry name" value="DUF312_ALF"/>
</dbReference>